<dbReference type="OrthoDB" id="6475149at2759"/>
<evidence type="ECO:0000313" key="3">
    <source>
        <dbReference type="Proteomes" id="UP000594454"/>
    </source>
</evidence>
<protein>
    <submittedName>
        <fullName evidence="2">Uncharacterized protein</fullName>
    </submittedName>
</protein>
<keyword evidence="1" id="KW-0732">Signal</keyword>
<proteinExistence type="predicted"/>
<dbReference type="SUPFAM" id="SSF49599">
    <property type="entry name" value="TRAF domain-like"/>
    <property type="match status" value="1"/>
</dbReference>
<dbReference type="AlphaFoldDB" id="A0A7R8YQN9"/>
<evidence type="ECO:0000313" key="2">
    <source>
        <dbReference type="EMBL" id="CAD7081586.1"/>
    </source>
</evidence>
<gene>
    <name evidence="2" type="ORF">HERILL_LOCUS4684</name>
</gene>
<dbReference type="InParanoid" id="A0A7R8YQN9"/>
<feature type="signal peptide" evidence="1">
    <location>
        <begin position="1"/>
        <end position="19"/>
    </location>
</feature>
<accession>A0A7R8YQN9</accession>
<dbReference type="EMBL" id="LR899010">
    <property type="protein sequence ID" value="CAD7081586.1"/>
    <property type="molecule type" value="Genomic_DNA"/>
</dbReference>
<reference evidence="2 3" key="1">
    <citation type="submission" date="2020-11" db="EMBL/GenBank/DDBJ databases">
        <authorList>
            <person name="Wallbank WR R."/>
            <person name="Pardo Diaz C."/>
            <person name="Kozak K."/>
            <person name="Martin S."/>
            <person name="Jiggins C."/>
            <person name="Moest M."/>
            <person name="Warren A I."/>
            <person name="Generalovic N T."/>
            <person name="Byers J.R.P. K."/>
            <person name="Montejo-Kovacevich G."/>
            <person name="Yen C E."/>
        </authorList>
    </citation>
    <scope>NUCLEOTIDE SEQUENCE [LARGE SCALE GENOMIC DNA]</scope>
</reference>
<sequence length="329" mass="36800">MSLVFVLLLFVVCSQSVTASTTDANSNGKPPYETQRAQCTVTAGEVQASAEASVSKTLEGVCGSDEMKLAFASLELKLTQELETIKELIRSMQGSKILPTGDRDIPQQRSQGSEPHVLLVSSSTPRQINTLHTAYPEKTKVGIKPEITSKSDKASKNLKFLPTNQSLKTWKSSRDAEVDKLNNTMLSGVETKLFAYYWKLDKFTQKLKSNVSIDHSPMFAILGKRLRLKAVFNHLNRDFLYLLVENASNVRDEFQSVFLETGNMFKPLQTKFKFKHKIAVLEQTTTSNLDLESQEFTSIESGFLIPNSALLTNSYLKNDTILVKLIVYL</sequence>
<feature type="chain" id="PRO_5030833175" evidence="1">
    <location>
        <begin position="20"/>
        <end position="329"/>
    </location>
</feature>
<dbReference type="Proteomes" id="UP000594454">
    <property type="component" value="Chromosome 2"/>
</dbReference>
<dbReference type="InterPro" id="IPR008974">
    <property type="entry name" value="TRAF-like"/>
</dbReference>
<name>A0A7R8YQN9_HERIL</name>
<keyword evidence="3" id="KW-1185">Reference proteome</keyword>
<organism evidence="2 3">
    <name type="scientific">Hermetia illucens</name>
    <name type="common">Black soldier fly</name>
    <dbReference type="NCBI Taxonomy" id="343691"/>
    <lineage>
        <taxon>Eukaryota</taxon>
        <taxon>Metazoa</taxon>
        <taxon>Ecdysozoa</taxon>
        <taxon>Arthropoda</taxon>
        <taxon>Hexapoda</taxon>
        <taxon>Insecta</taxon>
        <taxon>Pterygota</taxon>
        <taxon>Neoptera</taxon>
        <taxon>Endopterygota</taxon>
        <taxon>Diptera</taxon>
        <taxon>Brachycera</taxon>
        <taxon>Stratiomyomorpha</taxon>
        <taxon>Stratiomyidae</taxon>
        <taxon>Hermetiinae</taxon>
        <taxon>Hermetia</taxon>
    </lineage>
</organism>
<evidence type="ECO:0000256" key="1">
    <source>
        <dbReference type="SAM" id="SignalP"/>
    </source>
</evidence>
<dbReference type="Gene3D" id="2.60.210.10">
    <property type="entry name" value="Apoptosis, Tumor Necrosis Factor Receptor Associated Protein 2, Chain A"/>
    <property type="match status" value="1"/>
</dbReference>